<dbReference type="AlphaFoldDB" id="A0A830BA36"/>
<dbReference type="Proteomes" id="UP000653305">
    <property type="component" value="Unassembled WGS sequence"/>
</dbReference>
<name>A0A830BA36_9LAMI</name>
<gene>
    <name evidence="1" type="ORF">PHJA_000305700</name>
</gene>
<dbReference type="GO" id="GO:0016740">
    <property type="term" value="F:transferase activity"/>
    <property type="evidence" value="ECO:0007669"/>
    <property type="project" value="UniProtKB-KW"/>
</dbReference>
<dbReference type="EMBL" id="BMAC01000031">
    <property type="protein sequence ID" value="GFP81624.1"/>
    <property type="molecule type" value="Genomic_DNA"/>
</dbReference>
<reference evidence="1" key="1">
    <citation type="submission" date="2020-07" db="EMBL/GenBank/DDBJ databases">
        <title>Ethylene signaling mediates host invasion by parasitic plants.</title>
        <authorList>
            <person name="Yoshida S."/>
        </authorList>
    </citation>
    <scope>NUCLEOTIDE SEQUENCE</scope>
    <source>
        <strain evidence="1">Okayama</strain>
    </source>
</reference>
<evidence type="ECO:0000313" key="1">
    <source>
        <dbReference type="EMBL" id="GFP81624.1"/>
    </source>
</evidence>
<comment type="caution">
    <text evidence="1">The sequence shown here is derived from an EMBL/GenBank/DDBJ whole genome shotgun (WGS) entry which is preliminary data.</text>
</comment>
<keyword evidence="1" id="KW-0808">Transferase</keyword>
<evidence type="ECO:0000313" key="2">
    <source>
        <dbReference type="Proteomes" id="UP000653305"/>
    </source>
</evidence>
<dbReference type="Gene3D" id="3.40.50.2000">
    <property type="entry name" value="Glycogen Phosphorylase B"/>
    <property type="match status" value="1"/>
</dbReference>
<accession>A0A830BA36</accession>
<protein>
    <submittedName>
        <fullName evidence="1">UDP-glycosyltransferase 74f2</fullName>
    </submittedName>
</protein>
<organism evidence="1 2">
    <name type="scientific">Phtheirospermum japonicum</name>
    <dbReference type="NCBI Taxonomy" id="374723"/>
    <lineage>
        <taxon>Eukaryota</taxon>
        <taxon>Viridiplantae</taxon>
        <taxon>Streptophyta</taxon>
        <taxon>Embryophyta</taxon>
        <taxon>Tracheophyta</taxon>
        <taxon>Spermatophyta</taxon>
        <taxon>Magnoliopsida</taxon>
        <taxon>eudicotyledons</taxon>
        <taxon>Gunneridae</taxon>
        <taxon>Pentapetalae</taxon>
        <taxon>asterids</taxon>
        <taxon>lamiids</taxon>
        <taxon>Lamiales</taxon>
        <taxon>Orobanchaceae</taxon>
        <taxon>Orobanchaceae incertae sedis</taxon>
        <taxon>Phtheirospermum</taxon>
    </lineage>
</organism>
<keyword evidence="2" id="KW-1185">Reference proteome</keyword>
<sequence>MLQFAKRLLHKNITITLIITKNLAKTTHFSSHANISLETISDGFDDGQPPGTAPEVYLTRFQESGSSNSAASCPQARRFGSTRPLRRLRPVSAMGFGGGEGAGPIGGGVFHAVLRRGSYLPQSSRRGFEGPDPGEGVGFDSRVAAIGAPRHAFVHLRSWILPAGF</sequence>
<proteinExistence type="predicted"/>